<organism evidence="4 5">
    <name type="scientific">Miscanthus lutarioriparius</name>
    <dbReference type="NCBI Taxonomy" id="422564"/>
    <lineage>
        <taxon>Eukaryota</taxon>
        <taxon>Viridiplantae</taxon>
        <taxon>Streptophyta</taxon>
        <taxon>Embryophyta</taxon>
        <taxon>Tracheophyta</taxon>
        <taxon>Spermatophyta</taxon>
        <taxon>Magnoliopsida</taxon>
        <taxon>Liliopsida</taxon>
        <taxon>Poales</taxon>
        <taxon>Poaceae</taxon>
        <taxon>PACMAD clade</taxon>
        <taxon>Panicoideae</taxon>
        <taxon>Andropogonodae</taxon>
        <taxon>Andropogoneae</taxon>
        <taxon>Saccharinae</taxon>
        <taxon>Miscanthus</taxon>
    </lineage>
</organism>
<keyword evidence="5" id="KW-1185">Reference proteome</keyword>
<proteinExistence type="predicted"/>
<reference evidence="4" key="1">
    <citation type="submission" date="2020-10" db="EMBL/GenBank/DDBJ databases">
        <authorList>
            <person name="Han B."/>
            <person name="Lu T."/>
            <person name="Zhao Q."/>
            <person name="Huang X."/>
            <person name="Zhao Y."/>
        </authorList>
    </citation>
    <scope>NUCLEOTIDE SEQUENCE</scope>
</reference>
<accession>A0A811REW8</accession>
<feature type="domain" description="Retrovirus-related Pol polyprotein from transposon TNT 1-94-like beta-barrel" evidence="3">
    <location>
        <begin position="174"/>
        <end position="253"/>
    </location>
</feature>
<dbReference type="OrthoDB" id="691565at2759"/>
<evidence type="ECO:0000259" key="2">
    <source>
        <dbReference type="Pfam" id="PF13976"/>
    </source>
</evidence>
<dbReference type="InterPro" id="IPR025724">
    <property type="entry name" value="GAG-pre-integrase_dom"/>
</dbReference>
<dbReference type="EMBL" id="CAJGYO010000014">
    <property type="protein sequence ID" value="CAD6268843.1"/>
    <property type="molecule type" value="Genomic_DNA"/>
</dbReference>
<evidence type="ECO:0000313" key="4">
    <source>
        <dbReference type="EMBL" id="CAD6268843.1"/>
    </source>
</evidence>
<feature type="region of interest" description="Disordered" evidence="1">
    <location>
        <begin position="145"/>
        <end position="172"/>
    </location>
</feature>
<feature type="compositionally biased region" description="Basic and acidic residues" evidence="1">
    <location>
        <begin position="593"/>
        <end position="602"/>
    </location>
</feature>
<protein>
    <submittedName>
        <fullName evidence="4">Uncharacterized protein</fullName>
    </submittedName>
</protein>
<evidence type="ECO:0000259" key="3">
    <source>
        <dbReference type="Pfam" id="PF22936"/>
    </source>
</evidence>
<evidence type="ECO:0000256" key="1">
    <source>
        <dbReference type="SAM" id="MobiDB-lite"/>
    </source>
</evidence>
<gene>
    <name evidence="4" type="ORF">NCGR_LOCUS52148</name>
</gene>
<dbReference type="PANTHER" id="PTHR11439">
    <property type="entry name" value="GAG-POL-RELATED RETROTRANSPOSON"/>
    <property type="match status" value="1"/>
</dbReference>
<dbReference type="Pfam" id="PF13976">
    <property type="entry name" value="gag_pre-integrs"/>
    <property type="match status" value="1"/>
</dbReference>
<dbReference type="Pfam" id="PF22936">
    <property type="entry name" value="Pol_BBD"/>
    <property type="match status" value="1"/>
</dbReference>
<feature type="region of interest" description="Disordered" evidence="1">
    <location>
        <begin position="571"/>
        <end position="602"/>
    </location>
</feature>
<dbReference type="AlphaFoldDB" id="A0A811REW8"/>
<evidence type="ECO:0000313" key="5">
    <source>
        <dbReference type="Proteomes" id="UP000604825"/>
    </source>
</evidence>
<sequence>MEDWEEWEVVEPDPEAMAPTTAEKVKLDEKNKKVKAHLLQCIPDDILMQVAKKKMGKGVWDSLKARFVAWGSLDDAALVKKLFDIVPDHYLTVVAGIEQFYDLKTIAFDEAVGRLKAFEERTVWRGGGARTPTGQVMLTQAEWEARQRSAGGDSSGKGKRGDGGSRGDPTGDVWYLDNGASNHMSIDRQKFRDLNLAINGKVRFGDDSTVDIFGRGTIVFQGKGGDQWVLSDVYYIPKLRSNLVSLGQLTESGHRILLDDDLLEVVDKHSDRLIMKVPRAGNRLYKIELSIAVPKCLMASIDSQAWLWHGRLGHVNFRSLKQLVGKGMATGIPDISHPEQRKLVGYSIVIMVRIYMERRSTGGMTFYLNENLITWCSQKQKTVSLSSCESEFMAATAAAKQALWLRNLISEITKERPKAVTLFVDNNSAIALMKNPVFHGRSKHIDLKYHFIRECIERGQIVVKRVGTEEQKADVLTKSMPAVKLAVMSHLIGVRDLDSTLTKTSALIMYVAGIVKDWLLIAFSWTVIKDTVTPVNLVGYGIAFLSVAYYNHAKLEALKAKEAERKVAATAVAKSDDDAEAGARLLPPGNKDGAGDNGDHKN</sequence>
<dbReference type="InterPro" id="IPR054722">
    <property type="entry name" value="PolX-like_BBD"/>
</dbReference>
<name>A0A811REW8_9POAL</name>
<dbReference type="Proteomes" id="UP000604825">
    <property type="component" value="Unassembled WGS sequence"/>
</dbReference>
<dbReference type="PANTHER" id="PTHR11439:SF515">
    <property type="entry name" value="GAG-POL POLYPROTEIN"/>
    <property type="match status" value="1"/>
</dbReference>
<feature type="domain" description="GAG-pre-integrase" evidence="2">
    <location>
        <begin position="283"/>
        <end position="334"/>
    </location>
</feature>
<dbReference type="CDD" id="cd09272">
    <property type="entry name" value="RNase_HI_RT_Ty1"/>
    <property type="match status" value="1"/>
</dbReference>
<comment type="caution">
    <text evidence="4">The sequence shown here is derived from an EMBL/GenBank/DDBJ whole genome shotgun (WGS) entry which is preliminary data.</text>
</comment>